<proteinExistence type="predicted"/>
<accession>A0A6A6V5K3</accession>
<dbReference type="EMBL" id="MU006580">
    <property type="protein sequence ID" value="KAF2745942.1"/>
    <property type="molecule type" value="Genomic_DNA"/>
</dbReference>
<keyword evidence="2" id="KW-1185">Reference proteome</keyword>
<gene>
    <name evidence="1" type="ORF">M011DRAFT_127789</name>
</gene>
<dbReference type="AlphaFoldDB" id="A0A6A6V5K3"/>
<protein>
    <submittedName>
        <fullName evidence="1">Uncharacterized protein</fullName>
    </submittedName>
</protein>
<sequence length="225" mass="24590">MVINGLPYNLKYDCRSSVHGMASFVSTEIFSSSLGHCTSAHMSMTCFQLFQYACRLHGEEGINTAFHCTLSAETSTRCSKTQGRSHIASARRWQKVKWTTRSLIPTHSCAGSVFVIGTRGVRTLGSYTTLLVSGRSGRSGWSWWLGDQALARYTAWIQPTIGQHPTPSIQDASRSNRPPRSQLHVSYCLALTTGSRRLGLATSALSGCAINWTDCSTRSTTAIST</sequence>
<organism evidence="1 2">
    <name type="scientific">Sporormia fimetaria CBS 119925</name>
    <dbReference type="NCBI Taxonomy" id="1340428"/>
    <lineage>
        <taxon>Eukaryota</taxon>
        <taxon>Fungi</taxon>
        <taxon>Dikarya</taxon>
        <taxon>Ascomycota</taxon>
        <taxon>Pezizomycotina</taxon>
        <taxon>Dothideomycetes</taxon>
        <taxon>Pleosporomycetidae</taxon>
        <taxon>Pleosporales</taxon>
        <taxon>Sporormiaceae</taxon>
        <taxon>Sporormia</taxon>
    </lineage>
</organism>
<evidence type="ECO:0000313" key="1">
    <source>
        <dbReference type="EMBL" id="KAF2745942.1"/>
    </source>
</evidence>
<reference evidence="1" key="1">
    <citation type="journal article" date="2020" name="Stud. Mycol.">
        <title>101 Dothideomycetes genomes: a test case for predicting lifestyles and emergence of pathogens.</title>
        <authorList>
            <person name="Haridas S."/>
            <person name="Albert R."/>
            <person name="Binder M."/>
            <person name="Bloem J."/>
            <person name="Labutti K."/>
            <person name="Salamov A."/>
            <person name="Andreopoulos B."/>
            <person name="Baker S."/>
            <person name="Barry K."/>
            <person name="Bills G."/>
            <person name="Bluhm B."/>
            <person name="Cannon C."/>
            <person name="Castanera R."/>
            <person name="Culley D."/>
            <person name="Daum C."/>
            <person name="Ezra D."/>
            <person name="Gonzalez J."/>
            <person name="Henrissat B."/>
            <person name="Kuo A."/>
            <person name="Liang C."/>
            <person name="Lipzen A."/>
            <person name="Lutzoni F."/>
            <person name="Magnuson J."/>
            <person name="Mondo S."/>
            <person name="Nolan M."/>
            <person name="Ohm R."/>
            <person name="Pangilinan J."/>
            <person name="Park H.-J."/>
            <person name="Ramirez L."/>
            <person name="Alfaro M."/>
            <person name="Sun H."/>
            <person name="Tritt A."/>
            <person name="Yoshinaga Y."/>
            <person name="Zwiers L.-H."/>
            <person name="Turgeon B."/>
            <person name="Goodwin S."/>
            <person name="Spatafora J."/>
            <person name="Crous P."/>
            <person name="Grigoriev I."/>
        </authorList>
    </citation>
    <scope>NUCLEOTIDE SEQUENCE</scope>
    <source>
        <strain evidence="1">CBS 119925</strain>
    </source>
</reference>
<evidence type="ECO:0000313" key="2">
    <source>
        <dbReference type="Proteomes" id="UP000799440"/>
    </source>
</evidence>
<dbReference type="Proteomes" id="UP000799440">
    <property type="component" value="Unassembled WGS sequence"/>
</dbReference>
<name>A0A6A6V5K3_9PLEO</name>